<dbReference type="SUPFAM" id="SSF47090">
    <property type="entry name" value="PGBD-like"/>
    <property type="match status" value="1"/>
</dbReference>
<dbReference type="InterPro" id="IPR002477">
    <property type="entry name" value="Peptidoglycan-bd-like"/>
</dbReference>
<dbReference type="Pfam" id="PF01471">
    <property type="entry name" value="PG_binding_1"/>
    <property type="match status" value="1"/>
</dbReference>
<dbReference type="Gene3D" id="1.10.101.10">
    <property type="entry name" value="PGBD-like superfamily/PGBD"/>
    <property type="match status" value="1"/>
</dbReference>
<gene>
    <name evidence="3" type="ORF">GCM10011358_19260</name>
</gene>
<keyword evidence="1" id="KW-0732">Signal</keyword>
<organism evidence="3 4">
    <name type="scientific">Sinisalibacter lacisalsi</name>
    <dbReference type="NCBI Taxonomy" id="1526570"/>
    <lineage>
        <taxon>Bacteria</taxon>
        <taxon>Pseudomonadati</taxon>
        <taxon>Pseudomonadota</taxon>
        <taxon>Alphaproteobacteria</taxon>
        <taxon>Rhodobacterales</taxon>
        <taxon>Roseobacteraceae</taxon>
        <taxon>Sinisalibacter</taxon>
    </lineage>
</organism>
<feature type="domain" description="Peptidoglycan binding-like" evidence="2">
    <location>
        <begin position="123"/>
        <end position="171"/>
    </location>
</feature>
<keyword evidence="4" id="KW-1185">Reference proteome</keyword>
<dbReference type="PROSITE" id="PS51257">
    <property type="entry name" value="PROKAR_LIPOPROTEIN"/>
    <property type="match status" value="1"/>
</dbReference>
<name>A0ABQ1QNQ0_9RHOB</name>
<comment type="caution">
    <text evidence="3">The sequence shown here is derived from an EMBL/GenBank/DDBJ whole genome shotgun (WGS) entry which is preliminary data.</text>
</comment>
<sequence>MTRFFSFRPAAGIVLAAFGFTACTADGGEDVARADLGEEVVITDFTLGPPGARPGACYGKDVTPAVIEQVTERMLVAEAEIGPEGNIITPAKYEERTSHQVVTGREVIYFETPCPPRWTPDFIASVQRALAARGIYKGTPSGTLDHATRQAIRAFQVRNGLNSGILSTENARALGLVEIDLTG</sequence>
<dbReference type="EMBL" id="BMGI01000003">
    <property type="protein sequence ID" value="GGD35577.1"/>
    <property type="molecule type" value="Genomic_DNA"/>
</dbReference>
<evidence type="ECO:0000313" key="3">
    <source>
        <dbReference type="EMBL" id="GGD35577.1"/>
    </source>
</evidence>
<dbReference type="RefSeq" id="WP_188527450.1">
    <property type="nucleotide sequence ID" value="NZ_BMGI01000003.1"/>
</dbReference>
<feature type="signal peptide" evidence="1">
    <location>
        <begin position="1"/>
        <end position="24"/>
    </location>
</feature>
<evidence type="ECO:0000256" key="1">
    <source>
        <dbReference type="SAM" id="SignalP"/>
    </source>
</evidence>
<feature type="chain" id="PRO_5045118235" description="Peptidoglycan binding-like domain-containing protein" evidence="1">
    <location>
        <begin position="25"/>
        <end position="183"/>
    </location>
</feature>
<dbReference type="InterPro" id="IPR036366">
    <property type="entry name" value="PGBDSf"/>
</dbReference>
<dbReference type="Proteomes" id="UP000617355">
    <property type="component" value="Unassembled WGS sequence"/>
</dbReference>
<evidence type="ECO:0000259" key="2">
    <source>
        <dbReference type="Pfam" id="PF01471"/>
    </source>
</evidence>
<protein>
    <recommendedName>
        <fullName evidence="2">Peptidoglycan binding-like domain-containing protein</fullName>
    </recommendedName>
</protein>
<dbReference type="InterPro" id="IPR036365">
    <property type="entry name" value="PGBD-like_sf"/>
</dbReference>
<reference evidence="4" key="1">
    <citation type="journal article" date="2019" name="Int. J. Syst. Evol. Microbiol.">
        <title>The Global Catalogue of Microorganisms (GCM) 10K type strain sequencing project: providing services to taxonomists for standard genome sequencing and annotation.</title>
        <authorList>
            <consortium name="The Broad Institute Genomics Platform"/>
            <consortium name="The Broad Institute Genome Sequencing Center for Infectious Disease"/>
            <person name="Wu L."/>
            <person name="Ma J."/>
        </authorList>
    </citation>
    <scope>NUCLEOTIDE SEQUENCE [LARGE SCALE GENOMIC DNA]</scope>
    <source>
        <strain evidence="4">CGMCC 1.12922</strain>
    </source>
</reference>
<evidence type="ECO:0000313" key="4">
    <source>
        <dbReference type="Proteomes" id="UP000617355"/>
    </source>
</evidence>
<proteinExistence type="predicted"/>
<accession>A0ABQ1QNQ0</accession>